<accession>A0ABU8UES6</accession>
<proteinExistence type="predicted"/>
<keyword evidence="2" id="KW-1185">Reference proteome</keyword>
<protein>
    <recommendedName>
        <fullName evidence="3">Transposase</fullName>
    </recommendedName>
</protein>
<sequence length="90" mass="10309">MGRSRKRSVQQRDRQGLGRAALLVEIDEHVYVRCGEAGDGRRRAETVGEGLVAAFRLSLNRMVRSRGWPCRIGRAIHGRGDVVECRWHRR</sequence>
<evidence type="ECO:0000313" key="1">
    <source>
        <dbReference type="EMBL" id="MEJ8646393.1"/>
    </source>
</evidence>
<dbReference type="Proteomes" id="UP001382904">
    <property type="component" value="Unassembled WGS sequence"/>
</dbReference>
<evidence type="ECO:0008006" key="3">
    <source>
        <dbReference type="Google" id="ProtNLM"/>
    </source>
</evidence>
<name>A0ABU8UES6_9ACTN</name>
<organism evidence="1 2">
    <name type="scientific">Streptomyces caledonius</name>
    <dbReference type="NCBI Taxonomy" id="3134107"/>
    <lineage>
        <taxon>Bacteria</taxon>
        <taxon>Bacillati</taxon>
        <taxon>Actinomycetota</taxon>
        <taxon>Actinomycetes</taxon>
        <taxon>Kitasatosporales</taxon>
        <taxon>Streptomycetaceae</taxon>
        <taxon>Streptomyces</taxon>
    </lineage>
</organism>
<evidence type="ECO:0000313" key="2">
    <source>
        <dbReference type="Proteomes" id="UP001382904"/>
    </source>
</evidence>
<comment type="caution">
    <text evidence="1">The sequence shown here is derived from an EMBL/GenBank/DDBJ whole genome shotgun (WGS) entry which is preliminary data.</text>
</comment>
<reference evidence="1 2" key="1">
    <citation type="submission" date="2024-03" db="EMBL/GenBank/DDBJ databases">
        <title>Novel Streptomyces species of biotechnological and ecological value are a feature of Machair soil.</title>
        <authorList>
            <person name="Prole J.R."/>
            <person name="Goodfellow M."/>
            <person name="Allenby N."/>
            <person name="Ward A.C."/>
        </authorList>
    </citation>
    <scope>NUCLEOTIDE SEQUENCE [LARGE SCALE GENOMIC DNA]</scope>
    <source>
        <strain evidence="1 2">MS1.HAVA.3</strain>
    </source>
</reference>
<gene>
    <name evidence="1" type="ORF">WKI68_44260</name>
</gene>
<dbReference type="EMBL" id="JBBKAM010000004">
    <property type="protein sequence ID" value="MEJ8646393.1"/>
    <property type="molecule type" value="Genomic_DNA"/>
</dbReference>